<feature type="binding site" evidence="6">
    <location>
        <position position="75"/>
    </location>
    <ligand>
        <name>S-adenosyl-L-methionine</name>
        <dbReference type="ChEBI" id="CHEBI:59789"/>
    </ligand>
</feature>
<evidence type="ECO:0000256" key="4">
    <source>
        <dbReference type="ARBA" id="ARBA00022679"/>
    </source>
</evidence>
<sequence>MKQLEKAFDELNIKYDTSVLMKYENYMKGILKWNEMVNLTTITDPEQFITKHYIDSLLSVPYREFQEAERIVDVGTGGGFPGIPLALAAPDKDFILIDSLNKRIKIIEELCQEIGILNVRPIHGRAEELARNKKHRQKYDLCVSRAVANMATLSEYCLPFIKKGGWFMAYKGPDTEQELKDAEKALRILGGKIRREERAQLTNFELEHKIIFIEKTGDTPSKYPRKAGTPSKEPLK</sequence>
<keyword evidence="1 6" id="KW-0963">Cytoplasm</keyword>
<dbReference type="HAMAP" id="MF_00074">
    <property type="entry name" value="16SrRNA_methyltr_G"/>
    <property type="match status" value="1"/>
</dbReference>
<comment type="similarity">
    <text evidence="6">Belongs to the methyltransferase superfamily. RNA methyltransferase RsmG family.</text>
</comment>
<dbReference type="CDD" id="cd02440">
    <property type="entry name" value="AdoMet_MTases"/>
    <property type="match status" value="1"/>
</dbReference>
<dbReference type="Pfam" id="PF02527">
    <property type="entry name" value="GidB"/>
    <property type="match status" value="1"/>
</dbReference>
<comment type="caution">
    <text evidence="7">The sequence shown here is derived from an EMBL/GenBank/DDBJ whole genome shotgun (WGS) entry which is preliminary data.</text>
</comment>
<keyword evidence="5 6" id="KW-0949">S-adenosyl-L-methionine</keyword>
<accession>A0ABT1RQI2</accession>
<feature type="binding site" evidence="6">
    <location>
        <position position="145"/>
    </location>
    <ligand>
        <name>S-adenosyl-L-methionine</name>
        <dbReference type="ChEBI" id="CHEBI:59789"/>
    </ligand>
</feature>
<evidence type="ECO:0000256" key="1">
    <source>
        <dbReference type="ARBA" id="ARBA00022490"/>
    </source>
</evidence>
<feature type="binding site" evidence="6">
    <location>
        <begin position="126"/>
        <end position="127"/>
    </location>
    <ligand>
        <name>S-adenosyl-L-methionine</name>
        <dbReference type="ChEBI" id="CHEBI:59789"/>
    </ligand>
</feature>
<dbReference type="RefSeq" id="WP_256132643.1">
    <property type="nucleotide sequence ID" value="NZ_JANFXK010000013.1"/>
</dbReference>
<dbReference type="Proteomes" id="UP001524502">
    <property type="component" value="Unassembled WGS sequence"/>
</dbReference>
<dbReference type="PIRSF" id="PIRSF003078">
    <property type="entry name" value="GidB"/>
    <property type="match status" value="1"/>
</dbReference>
<dbReference type="NCBIfam" id="TIGR00138">
    <property type="entry name" value="rsmG_gidB"/>
    <property type="match status" value="1"/>
</dbReference>
<keyword evidence="3 6" id="KW-0489">Methyltransferase</keyword>
<dbReference type="EMBL" id="JANFXK010000013">
    <property type="protein sequence ID" value="MCQ4637454.1"/>
    <property type="molecule type" value="Genomic_DNA"/>
</dbReference>
<comment type="function">
    <text evidence="6">Specifically methylates the N7 position of a guanine in 16S rRNA.</text>
</comment>
<feature type="binding site" evidence="6">
    <location>
        <position position="80"/>
    </location>
    <ligand>
        <name>S-adenosyl-L-methionine</name>
        <dbReference type="ChEBI" id="CHEBI:59789"/>
    </ligand>
</feature>
<evidence type="ECO:0000256" key="3">
    <source>
        <dbReference type="ARBA" id="ARBA00022603"/>
    </source>
</evidence>
<dbReference type="InterPro" id="IPR003682">
    <property type="entry name" value="rRNA_ssu_MeTfrase_G"/>
</dbReference>
<evidence type="ECO:0000313" key="7">
    <source>
        <dbReference type="EMBL" id="MCQ4637454.1"/>
    </source>
</evidence>
<dbReference type="InterPro" id="IPR029063">
    <property type="entry name" value="SAM-dependent_MTases_sf"/>
</dbReference>
<dbReference type="PANTHER" id="PTHR31760:SF0">
    <property type="entry name" value="S-ADENOSYL-L-METHIONINE-DEPENDENT METHYLTRANSFERASES SUPERFAMILY PROTEIN"/>
    <property type="match status" value="1"/>
</dbReference>
<keyword evidence="2 6" id="KW-0698">rRNA processing</keyword>
<dbReference type="Gene3D" id="3.40.50.150">
    <property type="entry name" value="Vaccinia Virus protein VP39"/>
    <property type="match status" value="1"/>
</dbReference>
<dbReference type="PANTHER" id="PTHR31760">
    <property type="entry name" value="S-ADENOSYL-L-METHIONINE-DEPENDENT METHYLTRANSFERASES SUPERFAMILY PROTEIN"/>
    <property type="match status" value="1"/>
</dbReference>
<dbReference type="EC" id="2.1.1.-" evidence="6"/>
<reference evidence="7 8" key="1">
    <citation type="submission" date="2022-06" db="EMBL/GenBank/DDBJ databases">
        <title>Isolation of gut microbiota from human fecal samples.</title>
        <authorList>
            <person name="Pamer E.G."/>
            <person name="Barat B."/>
            <person name="Waligurski E."/>
            <person name="Medina S."/>
            <person name="Paddock L."/>
            <person name="Mostad J."/>
        </authorList>
    </citation>
    <scope>NUCLEOTIDE SEQUENCE [LARGE SCALE GENOMIC DNA]</scope>
    <source>
        <strain evidence="7 8">SL.3.17</strain>
    </source>
</reference>
<comment type="caution">
    <text evidence="6">Lacks conserved residue(s) required for the propagation of feature annotation.</text>
</comment>
<protein>
    <recommendedName>
        <fullName evidence="6">Ribosomal RNA small subunit methyltransferase G</fullName>
        <ecNumber evidence="6">2.1.1.-</ecNumber>
    </recommendedName>
    <alternativeName>
        <fullName evidence="6">16S rRNA 7-methylguanosine methyltransferase</fullName>
        <shortName evidence="6">16S rRNA m7G methyltransferase</shortName>
    </alternativeName>
</protein>
<dbReference type="SUPFAM" id="SSF53335">
    <property type="entry name" value="S-adenosyl-L-methionine-dependent methyltransferases"/>
    <property type="match status" value="1"/>
</dbReference>
<dbReference type="GO" id="GO:0032259">
    <property type="term" value="P:methylation"/>
    <property type="evidence" value="ECO:0007669"/>
    <property type="project" value="UniProtKB-KW"/>
</dbReference>
<name>A0ABT1RQI2_9FIRM</name>
<keyword evidence="4 6" id="KW-0808">Transferase</keyword>
<keyword evidence="8" id="KW-1185">Reference proteome</keyword>
<gene>
    <name evidence="6 7" type="primary">rsmG</name>
    <name evidence="7" type="ORF">NE619_12025</name>
</gene>
<dbReference type="GO" id="GO:0008168">
    <property type="term" value="F:methyltransferase activity"/>
    <property type="evidence" value="ECO:0007669"/>
    <property type="project" value="UniProtKB-KW"/>
</dbReference>
<comment type="subcellular location">
    <subcellularLocation>
        <location evidence="6">Cytoplasm</location>
    </subcellularLocation>
</comment>
<evidence type="ECO:0000256" key="6">
    <source>
        <dbReference type="HAMAP-Rule" id="MF_00074"/>
    </source>
</evidence>
<proteinExistence type="inferred from homology"/>
<evidence type="ECO:0000256" key="2">
    <source>
        <dbReference type="ARBA" id="ARBA00022552"/>
    </source>
</evidence>
<evidence type="ECO:0000313" key="8">
    <source>
        <dbReference type="Proteomes" id="UP001524502"/>
    </source>
</evidence>
<organism evidence="7 8">
    <name type="scientific">Anaerovorax odorimutans</name>
    <dbReference type="NCBI Taxonomy" id="109327"/>
    <lineage>
        <taxon>Bacteria</taxon>
        <taxon>Bacillati</taxon>
        <taxon>Bacillota</taxon>
        <taxon>Clostridia</taxon>
        <taxon>Peptostreptococcales</taxon>
        <taxon>Anaerovoracaceae</taxon>
        <taxon>Anaerovorax</taxon>
    </lineage>
</organism>
<evidence type="ECO:0000256" key="5">
    <source>
        <dbReference type="ARBA" id="ARBA00022691"/>
    </source>
</evidence>